<sequence>MTKARHIITIEEILSLNKEKVRYITLAYSYVRDYSCAEEIFSQCIFKLIQTKDSQYVSDYRSFFATSVKNRCINYLKRQQKECELNQNERRKERIGIEIERLTVQCAQEEFQTDFPALLEKCRCRMPDLTYEVFMAKRLDRMSYMEISKMFMISRSRINYEINRALKIFKDVFKDYLPVIALLICGVLS</sequence>
<name>A0A9D9NHZ0_9BACT</name>
<dbReference type="InterPro" id="IPR013324">
    <property type="entry name" value="RNA_pol_sigma_r3/r4-like"/>
</dbReference>
<evidence type="ECO:0000313" key="2">
    <source>
        <dbReference type="Proteomes" id="UP000823757"/>
    </source>
</evidence>
<reference evidence="1" key="2">
    <citation type="journal article" date="2021" name="PeerJ">
        <title>Extensive microbial diversity within the chicken gut microbiome revealed by metagenomics and culture.</title>
        <authorList>
            <person name="Gilroy R."/>
            <person name="Ravi A."/>
            <person name="Getino M."/>
            <person name="Pursley I."/>
            <person name="Horton D.L."/>
            <person name="Alikhan N.F."/>
            <person name="Baker D."/>
            <person name="Gharbi K."/>
            <person name="Hall N."/>
            <person name="Watson M."/>
            <person name="Adriaenssens E.M."/>
            <person name="Foster-Nyarko E."/>
            <person name="Jarju S."/>
            <person name="Secka A."/>
            <person name="Antonio M."/>
            <person name="Oren A."/>
            <person name="Chaudhuri R.R."/>
            <person name="La Ragione R."/>
            <person name="Hildebrand F."/>
            <person name="Pallen M.J."/>
        </authorList>
    </citation>
    <scope>NUCLEOTIDE SEQUENCE</scope>
    <source>
        <strain evidence="1">B1-13419</strain>
    </source>
</reference>
<dbReference type="InterPro" id="IPR014284">
    <property type="entry name" value="RNA_pol_sigma-70_dom"/>
</dbReference>
<proteinExistence type="predicted"/>
<dbReference type="NCBIfam" id="TIGR02937">
    <property type="entry name" value="sigma70-ECF"/>
    <property type="match status" value="1"/>
</dbReference>
<dbReference type="AlphaFoldDB" id="A0A9D9NHZ0"/>
<dbReference type="EMBL" id="JADIMD010000009">
    <property type="protein sequence ID" value="MBO8473778.1"/>
    <property type="molecule type" value="Genomic_DNA"/>
</dbReference>
<dbReference type="GO" id="GO:0003700">
    <property type="term" value="F:DNA-binding transcription factor activity"/>
    <property type="evidence" value="ECO:0007669"/>
    <property type="project" value="InterPro"/>
</dbReference>
<evidence type="ECO:0000313" key="1">
    <source>
        <dbReference type="EMBL" id="MBO8473778.1"/>
    </source>
</evidence>
<reference evidence="1" key="1">
    <citation type="submission" date="2020-10" db="EMBL/GenBank/DDBJ databases">
        <authorList>
            <person name="Gilroy R."/>
        </authorList>
    </citation>
    <scope>NUCLEOTIDE SEQUENCE</scope>
    <source>
        <strain evidence="1">B1-13419</strain>
    </source>
</reference>
<dbReference type="Proteomes" id="UP000823757">
    <property type="component" value="Unassembled WGS sequence"/>
</dbReference>
<gene>
    <name evidence="1" type="ORF">IAB91_00600</name>
</gene>
<accession>A0A9D9NHZ0</accession>
<comment type="caution">
    <text evidence="1">The sequence shown here is derived from an EMBL/GenBank/DDBJ whole genome shotgun (WGS) entry which is preliminary data.</text>
</comment>
<dbReference type="SUPFAM" id="SSF88946">
    <property type="entry name" value="Sigma2 domain of RNA polymerase sigma factors"/>
    <property type="match status" value="1"/>
</dbReference>
<dbReference type="SUPFAM" id="SSF88659">
    <property type="entry name" value="Sigma3 and sigma4 domains of RNA polymerase sigma factors"/>
    <property type="match status" value="1"/>
</dbReference>
<protein>
    <submittedName>
        <fullName evidence="1">Sigma-70 family RNA polymerase sigma factor</fullName>
    </submittedName>
</protein>
<dbReference type="GO" id="GO:0006352">
    <property type="term" value="P:DNA-templated transcription initiation"/>
    <property type="evidence" value="ECO:0007669"/>
    <property type="project" value="InterPro"/>
</dbReference>
<dbReference type="Gene3D" id="1.10.1740.10">
    <property type="match status" value="1"/>
</dbReference>
<dbReference type="InterPro" id="IPR013325">
    <property type="entry name" value="RNA_pol_sigma_r2"/>
</dbReference>
<organism evidence="1 2">
    <name type="scientific">Candidatus Cryptobacteroides faecigallinarum</name>
    <dbReference type="NCBI Taxonomy" id="2840763"/>
    <lineage>
        <taxon>Bacteria</taxon>
        <taxon>Pseudomonadati</taxon>
        <taxon>Bacteroidota</taxon>
        <taxon>Bacteroidia</taxon>
        <taxon>Bacteroidales</taxon>
        <taxon>Candidatus Cryptobacteroides</taxon>
    </lineage>
</organism>